<gene>
    <name evidence="6" type="ORF">TL16_g09498</name>
</gene>
<protein>
    <recommendedName>
        <fullName evidence="5">DNA endonuclease activator Ctp1 C-terminal domain-containing protein</fullName>
    </recommendedName>
</protein>
<accession>A0A9W7B809</accession>
<comment type="caution">
    <text evidence="6">The sequence shown here is derived from an EMBL/GenBank/DDBJ whole genome shotgun (WGS) entry which is preliminary data.</text>
</comment>
<dbReference type="Proteomes" id="UP001162640">
    <property type="component" value="Unassembled WGS sequence"/>
</dbReference>
<feature type="compositionally biased region" description="Low complexity" evidence="4">
    <location>
        <begin position="227"/>
        <end position="240"/>
    </location>
</feature>
<dbReference type="InterPro" id="IPR033316">
    <property type="entry name" value="RBBP8-like"/>
</dbReference>
<dbReference type="Pfam" id="PF08573">
    <property type="entry name" value="SAE2"/>
    <property type="match status" value="2"/>
</dbReference>
<name>A0A9W7B809_9STRA</name>
<dbReference type="AlphaFoldDB" id="A0A9W7B809"/>
<feature type="compositionally biased region" description="Polar residues" evidence="4">
    <location>
        <begin position="1"/>
        <end position="21"/>
    </location>
</feature>
<feature type="region of interest" description="Disordered" evidence="4">
    <location>
        <begin position="1"/>
        <end position="22"/>
    </location>
</feature>
<evidence type="ECO:0000256" key="1">
    <source>
        <dbReference type="ARBA" id="ARBA00004123"/>
    </source>
</evidence>
<evidence type="ECO:0000256" key="3">
    <source>
        <dbReference type="ARBA" id="ARBA00023242"/>
    </source>
</evidence>
<sequence length="392" mass="43357">MPKSSRQSPGQTINTGHSQNDAAIHAASPASLDSFLGSLTSSIKQRVEDEVTRRLSTSSQDEQLEDEVECLREEVTRVRAILDARNVEMASLRRAKNLAVSKLKKWTRTVAQWIKRTMEKEGGVIRDTPDFGDSVDTEDDGSAELLAKANAEIDNLRARLRAYENIAESEGSDTDAEIEEIEPTLTPEPKRGAPPILCEAVARTDRTSTNTRTSPGKKSGRKIVAVSSPSKNSSPSASTSVDQRKEKEKAGGSSEKKRKRADIPYTAASNTSTTSTTSTTAAPQATAPNPNPYGNNGNTKYKQVIRGKDQRRAMQGYDCEECKNFFSAICDSSNGAFDKKEMLKQCSRHKSNWVPTQTPPDFWEMGFMDEEKEGKEILTQKRSELMPMKRRK</sequence>
<dbReference type="EMBL" id="BLQM01000324">
    <property type="protein sequence ID" value="GMH83145.1"/>
    <property type="molecule type" value="Genomic_DNA"/>
</dbReference>
<feature type="compositionally biased region" description="Low complexity" evidence="4">
    <location>
        <begin position="266"/>
        <end position="300"/>
    </location>
</feature>
<feature type="domain" description="DNA endonuclease activator Ctp1 C-terminal" evidence="5">
    <location>
        <begin position="300"/>
        <end position="332"/>
    </location>
</feature>
<organism evidence="6 7">
    <name type="scientific">Triparma laevis f. inornata</name>
    <dbReference type="NCBI Taxonomy" id="1714386"/>
    <lineage>
        <taxon>Eukaryota</taxon>
        <taxon>Sar</taxon>
        <taxon>Stramenopiles</taxon>
        <taxon>Ochrophyta</taxon>
        <taxon>Bolidophyceae</taxon>
        <taxon>Parmales</taxon>
        <taxon>Triparmaceae</taxon>
        <taxon>Triparma</taxon>
    </lineage>
</organism>
<proteinExistence type="predicted"/>
<evidence type="ECO:0000313" key="7">
    <source>
        <dbReference type="Proteomes" id="UP001162640"/>
    </source>
</evidence>
<evidence type="ECO:0000313" key="6">
    <source>
        <dbReference type="EMBL" id="GMH83145.1"/>
    </source>
</evidence>
<dbReference type="PANTHER" id="PTHR15107">
    <property type="entry name" value="RETINOBLASTOMA BINDING PROTEIN 8"/>
    <property type="match status" value="1"/>
</dbReference>
<dbReference type="GO" id="GO:0003684">
    <property type="term" value="F:damaged DNA binding"/>
    <property type="evidence" value="ECO:0007669"/>
    <property type="project" value="TreeGrafter"/>
</dbReference>
<keyword evidence="3" id="KW-0539">Nucleus</keyword>
<dbReference type="PANTHER" id="PTHR15107:SF0">
    <property type="entry name" value="DNA ENDONUCLEASE ACTIVATOR CTP1 C-TERMINAL DOMAIN-CONTAINING PROTEIN"/>
    <property type="match status" value="1"/>
</dbReference>
<dbReference type="InterPro" id="IPR013882">
    <property type="entry name" value="Ctp1_C"/>
</dbReference>
<evidence type="ECO:0000259" key="5">
    <source>
        <dbReference type="Pfam" id="PF08573"/>
    </source>
</evidence>
<evidence type="ECO:0000256" key="4">
    <source>
        <dbReference type="SAM" id="MobiDB-lite"/>
    </source>
</evidence>
<feature type="region of interest" description="Disordered" evidence="4">
    <location>
        <begin position="199"/>
        <end position="300"/>
    </location>
</feature>
<comment type="subcellular location">
    <subcellularLocation>
        <location evidence="1">Nucleus</location>
    </subcellularLocation>
</comment>
<feature type="domain" description="DNA endonuclease activator Ctp1 C-terminal" evidence="5">
    <location>
        <begin position="338"/>
        <end position="367"/>
    </location>
</feature>
<dbReference type="GO" id="GO:0005634">
    <property type="term" value="C:nucleus"/>
    <property type="evidence" value="ECO:0007669"/>
    <property type="project" value="UniProtKB-SubCell"/>
</dbReference>
<keyword evidence="2" id="KW-0227">DNA damage</keyword>
<reference evidence="7" key="1">
    <citation type="journal article" date="2023" name="Commun. Biol.">
        <title>Genome analysis of Parmales, the sister group of diatoms, reveals the evolutionary specialization of diatoms from phago-mixotrophs to photoautotrophs.</title>
        <authorList>
            <person name="Ban H."/>
            <person name="Sato S."/>
            <person name="Yoshikawa S."/>
            <person name="Yamada K."/>
            <person name="Nakamura Y."/>
            <person name="Ichinomiya M."/>
            <person name="Sato N."/>
            <person name="Blanc-Mathieu R."/>
            <person name="Endo H."/>
            <person name="Kuwata A."/>
            <person name="Ogata H."/>
        </authorList>
    </citation>
    <scope>NUCLEOTIDE SEQUENCE [LARGE SCALE GENOMIC DNA]</scope>
</reference>
<dbReference type="GO" id="GO:0010792">
    <property type="term" value="P:DNA double-strand break processing involved in repair via single-strand annealing"/>
    <property type="evidence" value="ECO:0007669"/>
    <property type="project" value="TreeGrafter"/>
</dbReference>
<evidence type="ECO:0000256" key="2">
    <source>
        <dbReference type="ARBA" id="ARBA00022763"/>
    </source>
</evidence>